<feature type="transmembrane region" description="Helical" evidence="1">
    <location>
        <begin position="24"/>
        <end position="44"/>
    </location>
</feature>
<keyword evidence="1" id="KW-0472">Membrane</keyword>
<reference evidence="2" key="1">
    <citation type="submission" date="2007-07" db="EMBL/GenBank/DDBJ databases">
        <title>The rhoptry proteins of Eimeria tenella: highlighting the unique nature of the eimerian rhoptry.</title>
        <authorList>
            <person name="Bromley E."/>
            <person name="Oakes R."/>
            <person name="Ward C."/>
            <person name="Wastling J."/>
            <person name="Fiona T."/>
        </authorList>
    </citation>
    <scope>NUCLEOTIDE SEQUENCE</scope>
    <source>
        <strain evidence="2">H strain</strain>
    </source>
</reference>
<keyword evidence="1" id="KW-0812">Transmembrane</keyword>
<keyword evidence="1" id="KW-1133">Transmembrane helix</keyword>
<feature type="transmembrane region" description="Helical" evidence="1">
    <location>
        <begin position="1161"/>
        <end position="1188"/>
    </location>
</feature>
<organism evidence="2">
    <name type="scientific">Eimeria tenella</name>
    <name type="common">Coccidian parasite</name>
    <dbReference type="NCBI Taxonomy" id="5802"/>
    <lineage>
        <taxon>Eukaryota</taxon>
        <taxon>Sar</taxon>
        <taxon>Alveolata</taxon>
        <taxon>Apicomplexa</taxon>
        <taxon>Conoidasida</taxon>
        <taxon>Coccidia</taxon>
        <taxon>Eucoccidiorida</taxon>
        <taxon>Eimeriorina</taxon>
        <taxon>Eimeriidae</taxon>
        <taxon>Eimeria</taxon>
    </lineage>
</organism>
<evidence type="ECO:0000313" key="2">
    <source>
        <dbReference type="EMBL" id="CAO79913.1"/>
    </source>
</evidence>
<name>A7DZP7_EIMTE</name>
<feature type="transmembrane region" description="Helical" evidence="1">
    <location>
        <begin position="1091"/>
        <end position="1113"/>
    </location>
</feature>
<dbReference type="VEuPathDB" id="ToxoDB:ETH_00028240"/>
<dbReference type="EMBL" id="AM773998">
    <property type="protein sequence ID" value="CAO79913.1"/>
    <property type="molecule type" value="mRNA"/>
</dbReference>
<dbReference type="VEuPathDB" id="ToxoDB:ETH2_1061000"/>
<gene>
    <name evidence="2" type="primary">ropn2</name>
</gene>
<evidence type="ECO:0000256" key="1">
    <source>
        <dbReference type="SAM" id="Phobius"/>
    </source>
</evidence>
<protein>
    <submittedName>
        <fullName evidence="2">Putative rhoptry neck protein</fullName>
    </submittedName>
</protein>
<accession>A7DZP7</accession>
<proteinExistence type="evidence at transcript level"/>
<sequence>MMQLEYLPVIAAILPASRKVLKKIMMLGLFNIFLLPVLLFVLPFKGATISLASSFTLTPTQRFEGPTNIPTAILSLDSTVESLKGNESSSQSGHHTDFLSLICPASSLSPDVTVPPSRDQNIEELELMLLDNGLEQAANKLWLAFYGGEAASTAPSVEEWSTKYLEMLKDIDLPAEEGTPPAAHRSQLFFLRSMLASGSEVPEERSGLQEALLNKLRSIAGVALGGSAIGNHLGHAHESVQEVHQHNPLAKNKATEPTASPLPRSIVPIVGTRNPFLLGLFWNLLIAYTGFDSYFGEGGATLPFFSWPSLLLSLGGQSSYHLDAMCSVKQRTSRIEKLVPGRRRRALQRAREQRRTSLLKPSSHRTLCELSDRLMSALSELVVGQVNTLVEAGAPVEPGMPLLHNMKRLHTETCLPSADGSVHIPCVLEESSLFEESHELTKISDDFDQQVRHSARAESLKQAHTTISGLGALDCKISSHRAKNFSGADWGLQPILVDEILEQGKARTLERLNVAVATMLTTSSLDSTPSYWLAFDHRTVQQAIEDLKKNVLQILGSLRMASVATRLLRGSLGEISHEEFEAVASLLRNLGETTDGLRAALALYSILPSRLPEEGPPTTMLSSIQMMLGNKKGPLMLAIQDTSFSKNVAELGAPLPSPTHIWVFAFLSSREVLRENLPPAFFKNLLRPFKFTAHSAALMQIINFHSLKHDEAVGDLNKRIGEGPSPLLRQKAVSALMDAQIQAWAAHGLSSTLLESHVDFATFKRAWSKIDLKGLPLPDLTDWWSRLHYFVVQGLESYLTLEKHLEPLEDTVYTLANDSLNKLKADGGQTLFFTRVAYKKRQGPLRRLWEGAKKSLMSLLYRSPSRQHGVWFGVTVDFDQLHGLLDQLKEVIEAAPSLGIKVNMQEALLREVETELRVQGADVSRVPFLEERNIGMLGVRRDYGSLSEAAREEEFQASMCLDHCRGLWQMALSSMLPTMLRPETMQRYEKAFGTTWALKHLSDPALVNSRRMILKSDAALSFFDYSTPKEIREELKGLESGQATMFAYYMLFSSRVQQRLGNQYLGLHLRQQAPFMGNMLLEWISTRRRHAVAAIISSFVLTFMGIYAAMSFLDILQNLTVSGAAPPFDCVWNPVFQEMACNPVPGGAALGTAWVTALEQVFLIGLFSGSAGGMSLVLTINSAIAVIVNQSKTLMRLQMCLGSTVMGLLRKGTSSFSRVRQYFDKRRAVKRVMLQRALAGMKTGSTATLMSNSEAIELADGVLAKLIGTSRATLVKGARPKASPK</sequence>